<sequence>MFSHVLSAIAALLLLPLLCQAAAVPSGGNVDPKCPHGSYAGFEASVFQYDVPATKFFNKMGSFLHSEWYSYKATPSLTRQSQTGPLDSTKGKDNTVGSTRSGNFSGTLFTERLVGYSRSATDLSLSYVLDQGPVTFEGVKLFSYTEELGIESICGGRATFITFTAIFCEAKPGGGYDFYDRVRRDAVGAVATELGAKIFAGSCPVRKYIPIIIPETLLTMTSGKD</sequence>
<keyword evidence="2" id="KW-0732">Signal</keyword>
<evidence type="ECO:0000256" key="1">
    <source>
        <dbReference type="SAM" id="MobiDB-lite"/>
    </source>
</evidence>
<dbReference type="Gene3D" id="3.30.530.20">
    <property type="match status" value="1"/>
</dbReference>
<feature type="region of interest" description="Disordered" evidence="1">
    <location>
        <begin position="78"/>
        <end position="99"/>
    </location>
</feature>
<proteinExistence type="predicted"/>
<name>A0A9P7GJF2_9AGAR</name>
<keyword evidence="4" id="KW-1185">Reference proteome</keyword>
<feature type="chain" id="PRO_5040143051" evidence="2">
    <location>
        <begin position="22"/>
        <end position="225"/>
    </location>
</feature>
<evidence type="ECO:0000313" key="4">
    <source>
        <dbReference type="Proteomes" id="UP000717328"/>
    </source>
</evidence>
<dbReference type="EMBL" id="JABCKI010000287">
    <property type="protein sequence ID" value="KAG5651158.1"/>
    <property type="molecule type" value="Genomic_DNA"/>
</dbReference>
<feature type="signal peptide" evidence="2">
    <location>
        <begin position="1"/>
        <end position="21"/>
    </location>
</feature>
<gene>
    <name evidence="3" type="ORF">H0H81_009650</name>
</gene>
<evidence type="ECO:0000256" key="2">
    <source>
        <dbReference type="SAM" id="SignalP"/>
    </source>
</evidence>
<dbReference type="OrthoDB" id="2954648at2759"/>
<reference evidence="3" key="1">
    <citation type="submission" date="2021-02" db="EMBL/GenBank/DDBJ databases">
        <authorList>
            <person name="Nieuwenhuis M."/>
            <person name="Van De Peppel L.J.J."/>
        </authorList>
    </citation>
    <scope>NUCLEOTIDE SEQUENCE</scope>
    <source>
        <strain evidence="3">D49</strain>
    </source>
</reference>
<reference evidence="3" key="2">
    <citation type="submission" date="2021-10" db="EMBL/GenBank/DDBJ databases">
        <title>Phylogenomics reveals ancestral predisposition of the termite-cultivated fungus Termitomyces towards a domesticated lifestyle.</title>
        <authorList>
            <person name="Auxier B."/>
            <person name="Grum-Grzhimaylo A."/>
            <person name="Cardenas M.E."/>
            <person name="Lodge J.D."/>
            <person name="Laessoe T."/>
            <person name="Pedersen O."/>
            <person name="Smith M.E."/>
            <person name="Kuyper T.W."/>
            <person name="Franco-Molano E.A."/>
            <person name="Baroni T.J."/>
            <person name="Aanen D.K."/>
        </authorList>
    </citation>
    <scope>NUCLEOTIDE SEQUENCE</scope>
    <source>
        <strain evidence="3">D49</strain>
    </source>
</reference>
<protein>
    <submittedName>
        <fullName evidence="3">Uncharacterized protein</fullName>
    </submittedName>
</protein>
<evidence type="ECO:0000313" key="3">
    <source>
        <dbReference type="EMBL" id="KAG5651158.1"/>
    </source>
</evidence>
<organism evidence="3 4">
    <name type="scientific">Sphagnurus paluster</name>
    <dbReference type="NCBI Taxonomy" id="117069"/>
    <lineage>
        <taxon>Eukaryota</taxon>
        <taxon>Fungi</taxon>
        <taxon>Dikarya</taxon>
        <taxon>Basidiomycota</taxon>
        <taxon>Agaricomycotina</taxon>
        <taxon>Agaricomycetes</taxon>
        <taxon>Agaricomycetidae</taxon>
        <taxon>Agaricales</taxon>
        <taxon>Tricholomatineae</taxon>
        <taxon>Lyophyllaceae</taxon>
        <taxon>Sphagnurus</taxon>
    </lineage>
</organism>
<dbReference type="InterPro" id="IPR023393">
    <property type="entry name" value="START-like_dom_sf"/>
</dbReference>
<dbReference type="AlphaFoldDB" id="A0A9P7GJF2"/>
<dbReference type="Proteomes" id="UP000717328">
    <property type="component" value="Unassembled WGS sequence"/>
</dbReference>
<accession>A0A9P7GJF2</accession>
<comment type="caution">
    <text evidence="3">The sequence shown here is derived from an EMBL/GenBank/DDBJ whole genome shotgun (WGS) entry which is preliminary data.</text>
</comment>